<organism evidence="1">
    <name type="scientific">Anguilla anguilla</name>
    <name type="common">European freshwater eel</name>
    <name type="synonym">Muraena anguilla</name>
    <dbReference type="NCBI Taxonomy" id="7936"/>
    <lineage>
        <taxon>Eukaryota</taxon>
        <taxon>Metazoa</taxon>
        <taxon>Chordata</taxon>
        <taxon>Craniata</taxon>
        <taxon>Vertebrata</taxon>
        <taxon>Euteleostomi</taxon>
        <taxon>Actinopterygii</taxon>
        <taxon>Neopterygii</taxon>
        <taxon>Teleostei</taxon>
        <taxon>Anguilliformes</taxon>
        <taxon>Anguillidae</taxon>
        <taxon>Anguilla</taxon>
    </lineage>
</organism>
<dbReference type="EMBL" id="GBXM01085561">
    <property type="protein sequence ID" value="JAH23016.1"/>
    <property type="molecule type" value="Transcribed_RNA"/>
</dbReference>
<evidence type="ECO:0000313" key="1">
    <source>
        <dbReference type="EMBL" id="JAH23016.1"/>
    </source>
</evidence>
<dbReference type="AlphaFoldDB" id="A0A0E9R1G4"/>
<reference evidence="1" key="2">
    <citation type="journal article" date="2015" name="Fish Shellfish Immunol.">
        <title>Early steps in the European eel (Anguilla anguilla)-Vibrio vulnificus interaction in the gills: Role of the RtxA13 toxin.</title>
        <authorList>
            <person name="Callol A."/>
            <person name="Pajuelo D."/>
            <person name="Ebbesson L."/>
            <person name="Teles M."/>
            <person name="MacKenzie S."/>
            <person name="Amaro C."/>
        </authorList>
    </citation>
    <scope>NUCLEOTIDE SEQUENCE</scope>
</reference>
<protein>
    <submittedName>
        <fullName evidence="1">Uncharacterized protein</fullName>
    </submittedName>
</protein>
<reference evidence="1" key="1">
    <citation type="submission" date="2014-11" db="EMBL/GenBank/DDBJ databases">
        <authorList>
            <person name="Amaro Gonzalez C."/>
        </authorList>
    </citation>
    <scope>NUCLEOTIDE SEQUENCE</scope>
</reference>
<proteinExistence type="predicted"/>
<accession>A0A0E9R1G4</accession>
<name>A0A0E9R1G4_ANGAN</name>
<sequence length="40" mass="4491">MSAGYVLKQFSWGLCSDLQPLGYKPSSLTVFLNATILYMF</sequence>